<sequence length="173" mass="19356">MVEGTVSAGGGDDRGTTRRMSNPRFLESNQFIIDIPPTPPSKQPFSFSSISLIDPFSSSSSLPSPVTTALIISSWYLSNIEVLLLNNYLLTIYGYRYLIFLTTLHMLFCSAYSSAAIRFPALIPLQQIVSRCQLLKIAALFAIFNVSIGWVPLSKKKRKEILKLLGWVEYLNE</sequence>
<proteinExistence type="predicted"/>
<comment type="caution">
    <text evidence="3">The sequence shown here is derived from an EMBL/GenBank/DDBJ whole genome shotgun (WGS) entry which is preliminary data.</text>
</comment>
<protein>
    <submittedName>
        <fullName evidence="3">Uncharacterized protein</fullName>
    </submittedName>
</protein>
<accession>A0AAV9B7N0</accession>
<keyword evidence="2" id="KW-0472">Membrane</keyword>
<dbReference type="AlphaFoldDB" id="A0AAV9B7N0"/>
<reference evidence="3" key="2">
    <citation type="submission" date="2023-06" db="EMBL/GenBank/DDBJ databases">
        <authorList>
            <person name="Ma L."/>
            <person name="Liu K.-W."/>
            <person name="Li Z."/>
            <person name="Hsiao Y.-Y."/>
            <person name="Qi Y."/>
            <person name="Fu T."/>
            <person name="Tang G."/>
            <person name="Zhang D."/>
            <person name="Sun W.-H."/>
            <person name="Liu D.-K."/>
            <person name="Li Y."/>
            <person name="Chen G.-Z."/>
            <person name="Liu X.-D."/>
            <person name="Liao X.-Y."/>
            <person name="Jiang Y.-T."/>
            <person name="Yu X."/>
            <person name="Hao Y."/>
            <person name="Huang J."/>
            <person name="Zhao X.-W."/>
            <person name="Ke S."/>
            <person name="Chen Y.-Y."/>
            <person name="Wu W.-L."/>
            <person name="Hsu J.-L."/>
            <person name="Lin Y.-F."/>
            <person name="Huang M.-D."/>
            <person name="Li C.-Y."/>
            <person name="Huang L."/>
            <person name="Wang Z.-W."/>
            <person name="Zhao X."/>
            <person name="Zhong W.-Y."/>
            <person name="Peng D.-H."/>
            <person name="Ahmad S."/>
            <person name="Lan S."/>
            <person name="Zhang J.-S."/>
            <person name="Tsai W.-C."/>
            <person name="Van De Peer Y."/>
            <person name="Liu Z.-J."/>
        </authorList>
    </citation>
    <scope>NUCLEOTIDE SEQUENCE</scope>
    <source>
        <strain evidence="3">SCP</strain>
        <tissue evidence="3">Leaves</tissue>
    </source>
</reference>
<dbReference type="Proteomes" id="UP001179952">
    <property type="component" value="Unassembled WGS sequence"/>
</dbReference>
<feature type="transmembrane region" description="Helical" evidence="2">
    <location>
        <begin position="97"/>
        <end position="121"/>
    </location>
</feature>
<organism evidence="3 4">
    <name type="scientific">Acorus gramineus</name>
    <name type="common">Dwarf sweet flag</name>
    <dbReference type="NCBI Taxonomy" id="55184"/>
    <lineage>
        <taxon>Eukaryota</taxon>
        <taxon>Viridiplantae</taxon>
        <taxon>Streptophyta</taxon>
        <taxon>Embryophyta</taxon>
        <taxon>Tracheophyta</taxon>
        <taxon>Spermatophyta</taxon>
        <taxon>Magnoliopsida</taxon>
        <taxon>Liliopsida</taxon>
        <taxon>Acoraceae</taxon>
        <taxon>Acorus</taxon>
    </lineage>
</organism>
<reference evidence="3" key="1">
    <citation type="journal article" date="2023" name="Nat. Commun.">
        <title>Diploid and tetraploid genomes of Acorus and the evolution of monocots.</title>
        <authorList>
            <person name="Ma L."/>
            <person name="Liu K.W."/>
            <person name="Li Z."/>
            <person name="Hsiao Y.Y."/>
            <person name="Qi Y."/>
            <person name="Fu T."/>
            <person name="Tang G.D."/>
            <person name="Zhang D."/>
            <person name="Sun W.H."/>
            <person name="Liu D.K."/>
            <person name="Li Y."/>
            <person name="Chen G.Z."/>
            <person name="Liu X.D."/>
            <person name="Liao X.Y."/>
            <person name="Jiang Y.T."/>
            <person name="Yu X."/>
            <person name="Hao Y."/>
            <person name="Huang J."/>
            <person name="Zhao X.W."/>
            <person name="Ke S."/>
            <person name="Chen Y.Y."/>
            <person name="Wu W.L."/>
            <person name="Hsu J.L."/>
            <person name="Lin Y.F."/>
            <person name="Huang M.D."/>
            <person name="Li C.Y."/>
            <person name="Huang L."/>
            <person name="Wang Z.W."/>
            <person name="Zhao X."/>
            <person name="Zhong W.Y."/>
            <person name="Peng D.H."/>
            <person name="Ahmad S."/>
            <person name="Lan S."/>
            <person name="Zhang J.S."/>
            <person name="Tsai W.C."/>
            <person name="Van de Peer Y."/>
            <person name="Liu Z.J."/>
        </authorList>
    </citation>
    <scope>NUCLEOTIDE SEQUENCE</scope>
    <source>
        <strain evidence="3">SCP</strain>
    </source>
</reference>
<evidence type="ECO:0000256" key="1">
    <source>
        <dbReference type="SAM" id="MobiDB-lite"/>
    </source>
</evidence>
<feature type="region of interest" description="Disordered" evidence="1">
    <location>
        <begin position="1"/>
        <end position="20"/>
    </location>
</feature>
<keyword evidence="2" id="KW-0812">Transmembrane</keyword>
<keyword evidence="2" id="KW-1133">Transmembrane helix</keyword>
<keyword evidence="4" id="KW-1185">Reference proteome</keyword>
<name>A0AAV9B7N0_ACOGR</name>
<evidence type="ECO:0000313" key="4">
    <source>
        <dbReference type="Proteomes" id="UP001179952"/>
    </source>
</evidence>
<gene>
    <name evidence="3" type="ORF">QJS04_geneDACA005912</name>
</gene>
<evidence type="ECO:0000313" key="3">
    <source>
        <dbReference type="EMBL" id="KAK1272074.1"/>
    </source>
</evidence>
<evidence type="ECO:0000256" key="2">
    <source>
        <dbReference type="SAM" id="Phobius"/>
    </source>
</evidence>
<dbReference type="EMBL" id="JAUJYN010000005">
    <property type="protein sequence ID" value="KAK1272074.1"/>
    <property type="molecule type" value="Genomic_DNA"/>
</dbReference>
<feature type="transmembrane region" description="Helical" evidence="2">
    <location>
        <begin position="133"/>
        <end position="153"/>
    </location>
</feature>
<feature type="transmembrane region" description="Helical" evidence="2">
    <location>
        <begin position="66"/>
        <end position="85"/>
    </location>
</feature>